<feature type="compositionally biased region" description="Basic and acidic residues" evidence="5">
    <location>
        <begin position="284"/>
        <end position="293"/>
    </location>
</feature>
<dbReference type="Pfam" id="PF00232">
    <property type="entry name" value="Glyco_hydro_1"/>
    <property type="match status" value="1"/>
</dbReference>
<evidence type="ECO:0000256" key="2">
    <source>
        <dbReference type="ARBA" id="ARBA00022801"/>
    </source>
</evidence>
<accession>A0A841CQW4</accession>
<evidence type="ECO:0000256" key="4">
    <source>
        <dbReference type="RuleBase" id="RU003690"/>
    </source>
</evidence>
<feature type="transmembrane region" description="Helical" evidence="6">
    <location>
        <begin position="224"/>
        <end position="242"/>
    </location>
</feature>
<sequence length="305" mass="32085">MGRVPRFRGLYHWDAPASVEEEGGWLSRDTPFRFAEYASRVGELLADRVAMWIPVSEPAMVTLLGYATGQRAPGKALLYDALPVAHHLNLAHGPAVSALRDCGARAVGTADNDTPAWGDGDGGEEAAAAYSSLHSWLFADPVLVRSYPADLADRLPIVDGDLAIVSPELDFYGVNYYNPTRLRAPSPGNPLPFQGRRAGRGQPDAGDGVGAFVVTVLVSGVADGYLACAVVVVAGALAFVVLTPDARLAVRPAFEWRGLWVSPWAALRSVALGGVGWAGRSRAGKGEREERAQGRGGGVGLGGSE</sequence>
<dbReference type="GO" id="GO:0008422">
    <property type="term" value="F:beta-glucosidase activity"/>
    <property type="evidence" value="ECO:0007669"/>
    <property type="project" value="TreeGrafter"/>
</dbReference>
<evidence type="ECO:0000256" key="5">
    <source>
        <dbReference type="SAM" id="MobiDB-lite"/>
    </source>
</evidence>
<proteinExistence type="inferred from homology"/>
<protein>
    <recommendedName>
        <fullName evidence="9">Beta-glucosidase</fullName>
    </recommendedName>
</protein>
<evidence type="ECO:0000256" key="3">
    <source>
        <dbReference type="ARBA" id="ARBA00023295"/>
    </source>
</evidence>
<dbReference type="PANTHER" id="PTHR10353">
    <property type="entry name" value="GLYCOSYL HYDROLASE"/>
    <property type="match status" value="1"/>
</dbReference>
<dbReference type="Gene3D" id="3.20.20.80">
    <property type="entry name" value="Glycosidases"/>
    <property type="match status" value="1"/>
</dbReference>
<feature type="region of interest" description="Disordered" evidence="5">
    <location>
        <begin position="278"/>
        <end position="305"/>
    </location>
</feature>
<evidence type="ECO:0000256" key="6">
    <source>
        <dbReference type="SAM" id="Phobius"/>
    </source>
</evidence>
<dbReference type="SUPFAM" id="SSF51445">
    <property type="entry name" value="(Trans)glycosidases"/>
    <property type="match status" value="1"/>
</dbReference>
<feature type="compositionally biased region" description="Gly residues" evidence="5">
    <location>
        <begin position="294"/>
        <end position="305"/>
    </location>
</feature>
<evidence type="ECO:0000256" key="1">
    <source>
        <dbReference type="ARBA" id="ARBA00010838"/>
    </source>
</evidence>
<comment type="similarity">
    <text evidence="1 4">Belongs to the glycosyl hydrolase 1 family.</text>
</comment>
<dbReference type="InterPro" id="IPR001360">
    <property type="entry name" value="Glyco_hydro_1"/>
</dbReference>
<organism evidence="7 8">
    <name type="scientific">Saccharothrix tamanrassetensis</name>
    <dbReference type="NCBI Taxonomy" id="1051531"/>
    <lineage>
        <taxon>Bacteria</taxon>
        <taxon>Bacillati</taxon>
        <taxon>Actinomycetota</taxon>
        <taxon>Actinomycetes</taxon>
        <taxon>Pseudonocardiales</taxon>
        <taxon>Pseudonocardiaceae</taxon>
        <taxon>Saccharothrix</taxon>
    </lineage>
</organism>
<dbReference type="PANTHER" id="PTHR10353:SF36">
    <property type="entry name" value="LP05116P"/>
    <property type="match status" value="1"/>
</dbReference>
<keyword evidence="6" id="KW-1133">Transmembrane helix</keyword>
<dbReference type="EMBL" id="JACHJN010000009">
    <property type="protein sequence ID" value="MBB5958744.1"/>
    <property type="molecule type" value="Genomic_DNA"/>
</dbReference>
<reference evidence="7 8" key="1">
    <citation type="submission" date="2020-08" db="EMBL/GenBank/DDBJ databases">
        <title>Genomic Encyclopedia of Type Strains, Phase III (KMG-III): the genomes of soil and plant-associated and newly described type strains.</title>
        <authorList>
            <person name="Whitman W."/>
        </authorList>
    </citation>
    <scope>NUCLEOTIDE SEQUENCE [LARGE SCALE GENOMIC DNA]</scope>
    <source>
        <strain evidence="7 8">CECT 8640</strain>
    </source>
</reference>
<dbReference type="GO" id="GO:0005829">
    <property type="term" value="C:cytosol"/>
    <property type="evidence" value="ECO:0007669"/>
    <property type="project" value="TreeGrafter"/>
</dbReference>
<keyword evidence="2" id="KW-0378">Hydrolase</keyword>
<comment type="caution">
    <text evidence="7">The sequence shown here is derived from an EMBL/GenBank/DDBJ whole genome shotgun (WGS) entry which is preliminary data.</text>
</comment>
<keyword evidence="8" id="KW-1185">Reference proteome</keyword>
<evidence type="ECO:0008006" key="9">
    <source>
        <dbReference type="Google" id="ProtNLM"/>
    </source>
</evidence>
<dbReference type="GO" id="GO:0016052">
    <property type="term" value="P:carbohydrate catabolic process"/>
    <property type="evidence" value="ECO:0007669"/>
    <property type="project" value="TreeGrafter"/>
</dbReference>
<gene>
    <name evidence="7" type="ORF">FHS29_005353</name>
</gene>
<keyword evidence="3" id="KW-0326">Glycosidase</keyword>
<keyword evidence="6" id="KW-0812">Transmembrane</keyword>
<keyword evidence="6" id="KW-0472">Membrane</keyword>
<dbReference type="RefSeq" id="WP_312865105.1">
    <property type="nucleotide sequence ID" value="NZ_JACHJN010000009.1"/>
</dbReference>
<evidence type="ECO:0000313" key="7">
    <source>
        <dbReference type="EMBL" id="MBB5958744.1"/>
    </source>
</evidence>
<dbReference type="AlphaFoldDB" id="A0A841CQW4"/>
<dbReference type="Proteomes" id="UP000547510">
    <property type="component" value="Unassembled WGS sequence"/>
</dbReference>
<name>A0A841CQW4_9PSEU</name>
<dbReference type="InterPro" id="IPR017853">
    <property type="entry name" value="GH"/>
</dbReference>
<evidence type="ECO:0000313" key="8">
    <source>
        <dbReference type="Proteomes" id="UP000547510"/>
    </source>
</evidence>